<feature type="domain" description="FAD-dependent protein C-terminal" evidence="1">
    <location>
        <begin position="282"/>
        <end position="475"/>
    </location>
</feature>
<dbReference type="InterPro" id="IPR049516">
    <property type="entry name" value="FAD-depend_C"/>
</dbReference>
<evidence type="ECO:0000259" key="1">
    <source>
        <dbReference type="Pfam" id="PF21688"/>
    </source>
</evidence>
<dbReference type="Pfam" id="PF13450">
    <property type="entry name" value="NAD_binding_8"/>
    <property type="match status" value="1"/>
</dbReference>
<dbReference type="AlphaFoldDB" id="A0A6L5YPQ4"/>
<reference evidence="2 3" key="1">
    <citation type="submission" date="2019-08" db="EMBL/GenBank/DDBJ databases">
        <title>In-depth cultivation of the pig gut microbiome towards novel bacterial diversity and tailored functional studies.</title>
        <authorList>
            <person name="Wylensek D."/>
            <person name="Hitch T.C.A."/>
            <person name="Clavel T."/>
        </authorList>
    </citation>
    <scope>NUCLEOTIDE SEQUENCE [LARGE SCALE GENOMIC DNA]</scope>
    <source>
        <strain evidence="2 3">MUC/MUC-530-WT-4D</strain>
    </source>
</reference>
<dbReference type="Pfam" id="PF21688">
    <property type="entry name" value="FAD-depend_C"/>
    <property type="match status" value="1"/>
</dbReference>
<comment type="caution">
    <text evidence="2">The sequence shown here is derived from an EMBL/GenBank/DDBJ whole genome shotgun (WGS) entry which is preliminary data.</text>
</comment>
<evidence type="ECO:0000313" key="3">
    <source>
        <dbReference type="Proteomes" id="UP000474024"/>
    </source>
</evidence>
<dbReference type="EMBL" id="VUNI01000003">
    <property type="protein sequence ID" value="MST73969.1"/>
    <property type="molecule type" value="Genomic_DNA"/>
</dbReference>
<dbReference type="InterPro" id="IPR028348">
    <property type="entry name" value="FAD-binding_protein"/>
</dbReference>
<accession>A0A6L5YPQ4</accession>
<protein>
    <submittedName>
        <fullName evidence="2">NAD(P)-binding protein</fullName>
    </submittedName>
</protein>
<dbReference type="SUPFAM" id="SSF51905">
    <property type="entry name" value="FAD/NAD(P)-binding domain"/>
    <property type="match status" value="1"/>
</dbReference>
<dbReference type="PANTHER" id="PTHR42842:SF3">
    <property type="entry name" value="FAD_NAD(P)-BINDING OXIDOREDUCTASE FAMILY PROTEIN"/>
    <property type="match status" value="1"/>
</dbReference>
<dbReference type="Gene3D" id="3.30.70.2700">
    <property type="match status" value="1"/>
</dbReference>
<proteinExistence type="predicted"/>
<organism evidence="2 3">
    <name type="scientific">Roseburia porci</name>
    <dbReference type="NCBI Taxonomy" id="2605790"/>
    <lineage>
        <taxon>Bacteria</taxon>
        <taxon>Bacillati</taxon>
        <taxon>Bacillota</taxon>
        <taxon>Clostridia</taxon>
        <taxon>Lachnospirales</taxon>
        <taxon>Lachnospiraceae</taxon>
        <taxon>Roseburia</taxon>
    </lineage>
</organism>
<dbReference type="PRINTS" id="PR00419">
    <property type="entry name" value="ADXRDTASE"/>
</dbReference>
<dbReference type="PIRSF" id="PIRSF038984">
    <property type="entry name" value="FAD_binding_protein"/>
    <property type="match status" value="1"/>
</dbReference>
<dbReference type="Proteomes" id="UP000474024">
    <property type="component" value="Unassembled WGS sequence"/>
</dbReference>
<dbReference type="Gene3D" id="3.50.50.60">
    <property type="entry name" value="FAD/NAD(P)-binding domain"/>
    <property type="match status" value="2"/>
</dbReference>
<evidence type="ECO:0000313" key="2">
    <source>
        <dbReference type="EMBL" id="MST73969.1"/>
    </source>
</evidence>
<gene>
    <name evidence="2" type="ORF">FYJ75_02815</name>
</gene>
<dbReference type="PANTHER" id="PTHR42842">
    <property type="entry name" value="FAD/NAD(P)-BINDING OXIDOREDUCTASE"/>
    <property type="match status" value="1"/>
</dbReference>
<name>A0A6L5YPQ4_9FIRM</name>
<sequence>MIRINQLKLPVTHSTADLEHKIKKTLRLSSQEKFTYRIVRRSIDARKKPDIYYVYAVNVNVSKEEQILKKIHTPSVLSVREKNYQYPVSGDTPLLQRPLIIGAGPAGLFCAYLLTEMGYEPLVIERGKKIEDRMEDVENFWKTGVLDPQSNVQFGEGGAGTFSDGKLNSAVKDPSGRNQFVLETFVKFGAPEQILYDNKPHIGTDILSKVIVRMRKYLEEKGCQFFFECCAKDFIIENGGIRQIVCDKKTFDVQTVVLALGHSSRDTFEKLYARHISMEVKNFAVGFRVEHPQSMIDRAMYGADHFQGLPASPYKVTSNFPNGRGVYSFCMCPGGYVVNSSSEKEETVVNGMSYSGRNGQNANSAIIVSVTPADFGASDPLAGMRYQRKLEHAVYKLADGKIPQQMFGDYCNNVESRQYGDFLSSTKGAAQLSNLRGLLSSDMEQSFIAGMQHFSHIIPGFDRADAILSGMETRTSSPVRINREKNLESEIHGLYPCGEGAGYAGGIMSAAMDGLKVAEAIIQKYTNKRQIERNK</sequence>
<dbReference type="InterPro" id="IPR036188">
    <property type="entry name" value="FAD/NAD-bd_sf"/>
</dbReference>
<keyword evidence="3" id="KW-1185">Reference proteome</keyword>
<dbReference type="RefSeq" id="WP_154428651.1">
    <property type="nucleotide sequence ID" value="NZ_VUNI01000003.1"/>
</dbReference>